<dbReference type="GO" id="GO:0004497">
    <property type="term" value="F:monooxygenase activity"/>
    <property type="evidence" value="ECO:0007669"/>
    <property type="project" value="UniProtKB-KW"/>
</dbReference>
<evidence type="ECO:0000259" key="6">
    <source>
        <dbReference type="Pfam" id="PF01494"/>
    </source>
</evidence>
<dbReference type="Gene3D" id="3.50.50.60">
    <property type="entry name" value="FAD/NAD(P)-binding domain"/>
    <property type="match status" value="1"/>
</dbReference>
<evidence type="ECO:0000256" key="5">
    <source>
        <dbReference type="ARBA" id="ARBA00023033"/>
    </source>
</evidence>
<evidence type="ECO:0000256" key="3">
    <source>
        <dbReference type="ARBA" id="ARBA00022827"/>
    </source>
</evidence>
<dbReference type="EMBL" id="ML996101">
    <property type="protein sequence ID" value="KAF2740092.1"/>
    <property type="molecule type" value="Genomic_DNA"/>
</dbReference>
<keyword evidence="8" id="KW-1185">Reference proteome</keyword>
<dbReference type="InterPro" id="IPR036188">
    <property type="entry name" value="FAD/NAD-bd_sf"/>
</dbReference>
<dbReference type="Pfam" id="PF01494">
    <property type="entry name" value="FAD_binding_3"/>
    <property type="match status" value="1"/>
</dbReference>
<evidence type="ECO:0000256" key="1">
    <source>
        <dbReference type="ARBA" id="ARBA00007992"/>
    </source>
</evidence>
<comment type="caution">
    <text evidence="7">The sequence shown here is derived from an EMBL/GenBank/DDBJ whole genome shotgun (WGS) entry which is preliminary data.</text>
</comment>
<evidence type="ECO:0000313" key="7">
    <source>
        <dbReference type="EMBL" id="KAF2740092.1"/>
    </source>
</evidence>
<dbReference type="OrthoDB" id="16820at2759"/>
<evidence type="ECO:0000256" key="4">
    <source>
        <dbReference type="ARBA" id="ARBA00023002"/>
    </source>
</evidence>
<reference evidence="7" key="1">
    <citation type="journal article" date="2020" name="Stud. Mycol.">
        <title>101 Dothideomycetes genomes: a test case for predicting lifestyles and emergence of pathogens.</title>
        <authorList>
            <person name="Haridas S."/>
            <person name="Albert R."/>
            <person name="Binder M."/>
            <person name="Bloem J."/>
            <person name="Labutti K."/>
            <person name="Salamov A."/>
            <person name="Andreopoulos B."/>
            <person name="Baker S."/>
            <person name="Barry K."/>
            <person name="Bills G."/>
            <person name="Bluhm B."/>
            <person name="Cannon C."/>
            <person name="Castanera R."/>
            <person name="Culley D."/>
            <person name="Daum C."/>
            <person name="Ezra D."/>
            <person name="Gonzalez J."/>
            <person name="Henrissat B."/>
            <person name="Kuo A."/>
            <person name="Liang C."/>
            <person name="Lipzen A."/>
            <person name="Lutzoni F."/>
            <person name="Magnuson J."/>
            <person name="Mondo S."/>
            <person name="Nolan M."/>
            <person name="Ohm R."/>
            <person name="Pangilinan J."/>
            <person name="Park H.-J."/>
            <person name="Ramirez L."/>
            <person name="Alfaro M."/>
            <person name="Sun H."/>
            <person name="Tritt A."/>
            <person name="Yoshinaga Y."/>
            <person name="Zwiers L.-H."/>
            <person name="Turgeon B."/>
            <person name="Goodwin S."/>
            <person name="Spatafora J."/>
            <person name="Crous P."/>
            <person name="Grigoriev I."/>
        </authorList>
    </citation>
    <scope>NUCLEOTIDE SEQUENCE</scope>
    <source>
        <strain evidence="7">CBS 125425</strain>
    </source>
</reference>
<comment type="similarity">
    <text evidence="1">Belongs to the paxM FAD-dependent monooxygenase family.</text>
</comment>
<keyword evidence="5" id="KW-0503">Monooxygenase</keyword>
<dbReference type="InterPro" id="IPR002938">
    <property type="entry name" value="FAD-bd"/>
</dbReference>
<keyword evidence="3" id="KW-0274">FAD</keyword>
<evidence type="ECO:0000256" key="2">
    <source>
        <dbReference type="ARBA" id="ARBA00022630"/>
    </source>
</evidence>
<dbReference type="GO" id="GO:0071949">
    <property type="term" value="F:FAD binding"/>
    <property type="evidence" value="ECO:0007669"/>
    <property type="project" value="InterPro"/>
</dbReference>
<name>A0A9P4RB26_9PLEO</name>
<keyword evidence="4" id="KW-0560">Oxidoreductase</keyword>
<keyword evidence="2" id="KW-0285">Flavoprotein</keyword>
<dbReference type="AlphaFoldDB" id="A0A9P4RB26"/>
<protein>
    <submittedName>
        <fullName evidence="7">Salicylate hydroxylase</fullName>
    </submittedName>
</protein>
<dbReference type="SUPFAM" id="SSF51905">
    <property type="entry name" value="FAD/NAD(P)-binding domain"/>
    <property type="match status" value="1"/>
</dbReference>
<organism evidence="7 8">
    <name type="scientific">Polyplosphaeria fusca</name>
    <dbReference type="NCBI Taxonomy" id="682080"/>
    <lineage>
        <taxon>Eukaryota</taxon>
        <taxon>Fungi</taxon>
        <taxon>Dikarya</taxon>
        <taxon>Ascomycota</taxon>
        <taxon>Pezizomycotina</taxon>
        <taxon>Dothideomycetes</taxon>
        <taxon>Pleosporomycetidae</taxon>
        <taxon>Pleosporales</taxon>
        <taxon>Tetraplosphaeriaceae</taxon>
        <taxon>Polyplosphaeria</taxon>
    </lineage>
</organism>
<dbReference type="InterPro" id="IPR050493">
    <property type="entry name" value="FAD-dep_Monooxygenase_BioMet"/>
</dbReference>
<feature type="domain" description="FAD-binding" evidence="6">
    <location>
        <begin position="6"/>
        <end position="354"/>
    </location>
</feature>
<dbReference type="Proteomes" id="UP000799444">
    <property type="component" value="Unassembled WGS sequence"/>
</dbReference>
<gene>
    <name evidence="7" type="ORF">EJ04DRAFT_540213</name>
</gene>
<accession>A0A9P4RB26</accession>
<proteinExistence type="inferred from homology"/>
<dbReference type="PANTHER" id="PTHR13789:SF309">
    <property type="entry name" value="PUTATIVE (AFU_ORTHOLOGUE AFUA_6G14510)-RELATED"/>
    <property type="match status" value="1"/>
</dbReference>
<dbReference type="PANTHER" id="PTHR13789">
    <property type="entry name" value="MONOOXYGENASE"/>
    <property type="match status" value="1"/>
</dbReference>
<dbReference type="PRINTS" id="PR00420">
    <property type="entry name" value="RNGMNOXGNASE"/>
</dbReference>
<sequence length="404" mass="45212">MAINEAIIIGGGIAGVAAAIALTKFNHFKVAVFEIRPEPATIGGAINLTPNALRYLEHLGVKPKLQLRGCEVNCIQVLSHRTGQPLGTVDFANIEPHALRVMRFDLLQAMLETLRELDVQVQYSKRLIAIEEDVERITATFEGGMIAKGELLLGCDGIHSVTRTKFIQPARKPEYTGVANAYSFLNIEDDVCDMLPIDTTSLYSGRHGSLLLSYADPAHRRLYVSAVMATADVGSREGWTVKRREQDALKADLVRRFGHPSLPFFETILQKLEAITLYPVYKLSESGVWSSGKMILVGDAAHAMPPQGESVGLALEDVILLSRILEHHQIKSIGDMFNCYDTMRRPRIDAAVKEANFGFETIKDRGWLGNIIMDWLTWFFLAWRQKRKSEEFSFDVRHNAIVFN</sequence>
<evidence type="ECO:0000313" key="8">
    <source>
        <dbReference type="Proteomes" id="UP000799444"/>
    </source>
</evidence>